<evidence type="ECO:0000313" key="3">
    <source>
        <dbReference type="Proteomes" id="UP000095009"/>
    </source>
</evidence>
<evidence type="ECO:0000259" key="1">
    <source>
        <dbReference type="Pfam" id="PF09159"/>
    </source>
</evidence>
<sequence>MEDYLNKDISANQLELDTLESPIGMTKIAYDFAQSYIFDNYKFGTKLTSSKSKKLIKGRKNIEILKARIPDIVLIERQRDRSMPNTATPGWTAKVNRLEGMIYSTIYTISQQHNLDILLEPILPAKVAKYWIRGLDEECTTNLCTEDAKNIRAKLTKTTKTQRTILAADLFDQCIDQNPSAQFVLSDRADDQALLSQIFFNANKAKRADRRKTALNTKLNNKDSKEDDLADSMLQALTWLRWQ</sequence>
<dbReference type="InterPro" id="IPR039197">
    <property type="entry name" value="Mrs1/Cce1"/>
</dbReference>
<gene>
    <name evidence="2" type="ORF">NADFUDRAFT_81718</name>
</gene>
<proteinExistence type="predicted"/>
<dbReference type="GO" id="GO:0005739">
    <property type="term" value="C:mitochondrion"/>
    <property type="evidence" value="ECO:0007669"/>
    <property type="project" value="TreeGrafter"/>
</dbReference>
<evidence type="ECO:0000313" key="2">
    <source>
        <dbReference type="EMBL" id="ODQ67126.1"/>
    </source>
</evidence>
<reference evidence="2 3" key="1">
    <citation type="journal article" date="2016" name="Proc. Natl. Acad. Sci. U.S.A.">
        <title>Comparative genomics of biotechnologically important yeasts.</title>
        <authorList>
            <person name="Riley R."/>
            <person name="Haridas S."/>
            <person name="Wolfe K.H."/>
            <person name="Lopes M.R."/>
            <person name="Hittinger C.T."/>
            <person name="Goeker M."/>
            <person name="Salamov A.A."/>
            <person name="Wisecaver J.H."/>
            <person name="Long T.M."/>
            <person name="Calvey C.H."/>
            <person name="Aerts A.L."/>
            <person name="Barry K.W."/>
            <person name="Choi C."/>
            <person name="Clum A."/>
            <person name="Coughlan A.Y."/>
            <person name="Deshpande S."/>
            <person name="Douglass A.P."/>
            <person name="Hanson S.J."/>
            <person name="Klenk H.-P."/>
            <person name="LaButti K.M."/>
            <person name="Lapidus A."/>
            <person name="Lindquist E.A."/>
            <person name="Lipzen A.M."/>
            <person name="Meier-Kolthoff J.P."/>
            <person name="Ohm R.A."/>
            <person name="Otillar R.P."/>
            <person name="Pangilinan J.L."/>
            <person name="Peng Y."/>
            <person name="Rokas A."/>
            <person name="Rosa C.A."/>
            <person name="Scheuner C."/>
            <person name="Sibirny A.A."/>
            <person name="Slot J.C."/>
            <person name="Stielow J.B."/>
            <person name="Sun H."/>
            <person name="Kurtzman C.P."/>
            <person name="Blackwell M."/>
            <person name="Grigoriev I.V."/>
            <person name="Jeffries T.W."/>
        </authorList>
    </citation>
    <scope>NUCLEOTIDE SEQUENCE [LARGE SCALE GENOMIC DNA]</scope>
    <source>
        <strain evidence="2 3">DSM 6958</strain>
    </source>
</reference>
<dbReference type="PANTHER" id="PTHR28072">
    <property type="entry name" value="CRUCIFORM CUTTING ENDONUCLEASE 1, MITOCHONDRIAL-RELATED"/>
    <property type="match status" value="1"/>
</dbReference>
<name>A0A1E3PNX1_9ASCO</name>
<keyword evidence="3" id="KW-1185">Reference proteome</keyword>
<dbReference type="AlphaFoldDB" id="A0A1E3PNX1"/>
<dbReference type="GO" id="GO:0000402">
    <property type="term" value="F:crossed form four-way junction DNA binding"/>
    <property type="evidence" value="ECO:0007669"/>
    <property type="project" value="TreeGrafter"/>
</dbReference>
<organism evidence="2 3">
    <name type="scientific">Nadsonia fulvescens var. elongata DSM 6958</name>
    <dbReference type="NCBI Taxonomy" id="857566"/>
    <lineage>
        <taxon>Eukaryota</taxon>
        <taxon>Fungi</taxon>
        <taxon>Dikarya</taxon>
        <taxon>Ascomycota</taxon>
        <taxon>Saccharomycotina</taxon>
        <taxon>Dipodascomycetes</taxon>
        <taxon>Dipodascales</taxon>
        <taxon>Dipodascales incertae sedis</taxon>
        <taxon>Nadsonia</taxon>
    </lineage>
</organism>
<feature type="non-terminal residue" evidence="2">
    <location>
        <position position="243"/>
    </location>
</feature>
<dbReference type="InterPro" id="IPR015242">
    <property type="entry name" value="Ydc2_cat"/>
</dbReference>
<dbReference type="GO" id="GO:0070336">
    <property type="term" value="F:flap-structured DNA binding"/>
    <property type="evidence" value="ECO:0007669"/>
    <property type="project" value="TreeGrafter"/>
</dbReference>
<dbReference type="InterPro" id="IPR012337">
    <property type="entry name" value="RNaseH-like_sf"/>
</dbReference>
<dbReference type="STRING" id="857566.A0A1E3PNX1"/>
<feature type="domain" description="Mitochondrial resolvase Ydc2 catalytic" evidence="1">
    <location>
        <begin position="64"/>
        <end position="243"/>
    </location>
</feature>
<dbReference type="SUPFAM" id="SSF53098">
    <property type="entry name" value="Ribonuclease H-like"/>
    <property type="match status" value="1"/>
</dbReference>
<dbReference type="Gene3D" id="3.30.420.10">
    <property type="entry name" value="Ribonuclease H-like superfamily/Ribonuclease H"/>
    <property type="match status" value="1"/>
</dbReference>
<protein>
    <submittedName>
        <fullName evidence="2">Ydc2-catalyt-domain-containing protein</fullName>
    </submittedName>
</protein>
<dbReference type="PANTHER" id="PTHR28072:SF1">
    <property type="entry name" value="CRUCIFORM CUTTING ENDONUCLEASE 1, MITOCHONDRIAL-RELATED"/>
    <property type="match status" value="1"/>
</dbReference>
<dbReference type="OrthoDB" id="5552842at2759"/>
<dbReference type="Pfam" id="PF09159">
    <property type="entry name" value="Ydc2-catalyt"/>
    <property type="match status" value="1"/>
</dbReference>
<dbReference type="Proteomes" id="UP000095009">
    <property type="component" value="Unassembled WGS sequence"/>
</dbReference>
<dbReference type="InterPro" id="IPR036397">
    <property type="entry name" value="RNaseH_sf"/>
</dbReference>
<dbReference type="EMBL" id="KV454407">
    <property type="protein sequence ID" value="ODQ67126.1"/>
    <property type="molecule type" value="Genomic_DNA"/>
</dbReference>
<dbReference type="GO" id="GO:0004520">
    <property type="term" value="F:DNA endonuclease activity"/>
    <property type="evidence" value="ECO:0007669"/>
    <property type="project" value="TreeGrafter"/>
</dbReference>
<accession>A0A1E3PNX1</accession>
<dbReference type="GO" id="GO:0000403">
    <property type="term" value="F:Y-form DNA binding"/>
    <property type="evidence" value="ECO:0007669"/>
    <property type="project" value="TreeGrafter"/>
</dbReference>